<gene>
    <name evidence="1" type="ORF">QAD02_004279</name>
</gene>
<organism evidence="1 2">
    <name type="scientific">Eretmocerus hayati</name>
    <dbReference type="NCBI Taxonomy" id="131215"/>
    <lineage>
        <taxon>Eukaryota</taxon>
        <taxon>Metazoa</taxon>
        <taxon>Ecdysozoa</taxon>
        <taxon>Arthropoda</taxon>
        <taxon>Hexapoda</taxon>
        <taxon>Insecta</taxon>
        <taxon>Pterygota</taxon>
        <taxon>Neoptera</taxon>
        <taxon>Endopterygota</taxon>
        <taxon>Hymenoptera</taxon>
        <taxon>Apocrita</taxon>
        <taxon>Proctotrupomorpha</taxon>
        <taxon>Chalcidoidea</taxon>
        <taxon>Aphelinidae</taxon>
        <taxon>Aphelininae</taxon>
        <taxon>Eretmocerus</taxon>
    </lineage>
</organism>
<name>A0ACC2NQ71_9HYME</name>
<keyword evidence="2" id="KW-1185">Reference proteome</keyword>
<reference evidence="1" key="1">
    <citation type="submission" date="2023-04" db="EMBL/GenBank/DDBJ databases">
        <title>A chromosome-level genome assembly of the parasitoid wasp Eretmocerus hayati.</title>
        <authorList>
            <person name="Zhong Y."/>
            <person name="Liu S."/>
            <person name="Liu Y."/>
        </authorList>
    </citation>
    <scope>NUCLEOTIDE SEQUENCE</scope>
    <source>
        <strain evidence="1">ZJU_SS_LIU_2023</strain>
    </source>
</reference>
<evidence type="ECO:0000313" key="1">
    <source>
        <dbReference type="EMBL" id="KAJ8673018.1"/>
    </source>
</evidence>
<dbReference type="Proteomes" id="UP001239111">
    <property type="component" value="Chromosome 3"/>
</dbReference>
<sequence>MHAGWEGFTEDSQGPATSGTTPTARSSKRTHENLIGAPAQSRKGKTFHSYVNEIGIDIGSPAKKFKLSDWGGKNNGRNNDVRIQETSDAGEHIETVERRDEKIGGIEPVGGVEIIGLVKGIIANIGAVEEILEGIMPVGRIFENIGPVEKIAENIGPVERIADNIGPVERIAEIIGHGEGIFGNIGPVSENVEDIGHVVEETEVVPVKHVERPGGYKSGKPHSSLLTEEKSGKPHTSLSTEEGSGKPHTSLLTEEESGKPILPS</sequence>
<evidence type="ECO:0000313" key="2">
    <source>
        <dbReference type="Proteomes" id="UP001239111"/>
    </source>
</evidence>
<protein>
    <submittedName>
        <fullName evidence="1">Uncharacterized protein</fullName>
    </submittedName>
</protein>
<comment type="caution">
    <text evidence="1">The sequence shown here is derived from an EMBL/GenBank/DDBJ whole genome shotgun (WGS) entry which is preliminary data.</text>
</comment>
<dbReference type="EMBL" id="CM056743">
    <property type="protein sequence ID" value="KAJ8673018.1"/>
    <property type="molecule type" value="Genomic_DNA"/>
</dbReference>
<accession>A0ACC2NQ71</accession>
<proteinExistence type="predicted"/>